<proteinExistence type="predicted"/>
<keyword evidence="2" id="KW-1185">Reference proteome</keyword>
<sequence>MCDVYKRSYCNIAATSAENDTMGCFWGRDISVHLPLRVYFENVKTKSDKPITIATDDLEEASLLGPYDICNDQTWFEDVKGSVLNAYANVAFKTLNPFSLRTLESAERQERAFEVWGRAVQAFTIGTSHQSDTGFAKNLTNPTDKLVARSAIARELASCFDCRYLAGHWERDLVRQLAWTGANGSERVKVYRAPSWSWASVDAPIQDFIGLHSDEHGRGTTWRPLVEVINVQVELETDDPMGQVKSGFLRLRGLVLKLEIVKLLSARYGGGSNRADDEEIILVDGTRTNLHLQQDDEPFPLITPCQLVCLPISITLAKGEGQEMDFKSIALVPVDAGNTYRRVGYLGPNISDALTLENFRKDPILQEIGTIEEVTDGTQQLVPNLRDREEIIIV</sequence>
<dbReference type="PANTHER" id="PTHR33112:SF10">
    <property type="entry name" value="TOL"/>
    <property type="match status" value="1"/>
</dbReference>
<dbReference type="EMBL" id="ML996143">
    <property type="protein sequence ID" value="KAF2734836.1"/>
    <property type="molecule type" value="Genomic_DNA"/>
</dbReference>
<gene>
    <name evidence="1" type="ORF">EJ04DRAFT_552451</name>
</gene>
<protein>
    <recommendedName>
        <fullName evidence="3">Heterokaryon incompatibility domain-containing protein</fullName>
    </recommendedName>
</protein>
<name>A0A9P4V312_9PLEO</name>
<dbReference type="Proteomes" id="UP000799444">
    <property type="component" value="Unassembled WGS sequence"/>
</dbReference>
<reference evidence="1" key="1">
    <citation type="journal article" date="2020" name="Stud. Mycol.">
        <title>101 Dothideomycetes genomes: a test case for predicting lifestyles and emergence of pathogens.</title>
        <authorList>
            <person name="Haridas S."/>
            <person name="Albert R."/>
            <person name="Binder M."/>
            <person name="Bloem J."/>
            <person name="Labutti K."/>
            <person name="Salamov A."/>
            <person name="Andreopoulos B."/>
            <person name="Baker S."/>
            <person name="Barry K."/>
            <person name="Bills G."/>
            <person name="Bluhm B."/>
            <person name="Cannon C."/>
            <person name="Castanera R."/>
            <person name="Culley D."/>
            <person name="Daum C."/>
            <person name="Ezra D."/>
            <person name="Gonzalez J."/>
            <person name="Henrissat B."/>
            <person name="Kuo A."/>
            <person name="Liang C."/>
            <person name="Lipzen A."/>
            <person name="Lutzoni F."/>
            <person name="Magnuson J."/>
            <person name="Mondo S."/>
            <person name="Nolan M."/>
            <person name="Ohm R."/>
            <person name="Pangilinan J."/>
            <person name="Park H.-J."/>
            <person name="Ramirez L."/>
            <person name="Alfaro M."/>
            <person name="Sun H."/>
            <person name="Tritt A."/>
            <person name="Yoshinaga Y."/>
            <person name="Zwiers L.-H."/>
            <person name="Turgeon B."/>
            <person name="Goodwin S."/>
            <person name="Spatafora J."/>
            <person name="Crous P."/>
            <person name="Grigoriev I."/>
        </authorList>
    </citation>
    <scope>NUCLEOTIDE SEQUENCE</scope>
    <source>
        <strain evidence="1">CBS 125425</strain>
    </source>
</reference>
<dbReference type="OrthoDB" id="5362512at2759"/>
<evidence type="ECO:0008006" key="3">
    <source>
        <dbReference type="Google" id="ProtNLM"/>
    </source>
</evidence>
<dbReference type="PANTHER" id="PTHR33112">
    <property type="entry name" value="DOMAIN PROTEIN, PUTATIVE-RELATED"/>
    <property type="match status" value="1"/>
</dbReference>
<organism evidence="1 2">
    <name type="scientific">Polyplosphaeria fusca</name>
    <dbReference type="NCBI Taxonomy" id="682080"/>
    <lineage>
        <taxon>Eukaryota</taxon>
        <taxon>Fungi</taxon>
        <taxon>Dikarya</taxon>
        <taxon>Ascomycota</taxon>
        <taxon>Pezizomycotina</taxon>
        <taxon>Dothideomycetes</taxon>
        <taxon>Pleosporomycetidae</taxon>
        <taxon>Pleosporales</taxon>
        <taxon>Tetraplosphaeriaceae</taxon>
        <taxon>Polyplosphaeria</taxon>
    </lineage>
</organism>
<evidence type="ECO:0000313" key="2">
    <source>
        <dbReference type="Proteomes" id="UP000799444"/>
    </source>
</evidence>
<accession>A0A9P4V312</accession>
<dbReference type="AlphaFoldDB" id="A0A9P4V312"/>
<comment type="caution">
    <text evidence="1">The sequence shown here is derived from an EMBL/GenBank/DDBJ whole genome shotgun (WGS) entry which is preliminary data.</text>
</comment>
<evidence type="ECO:0000313" key="1">
    <source>
        <dbReference type="EMBL" id="KAF2734836.1"/>
    </source>
</evidence>